<reference evidence="13" key="1">
    <citation type="submission" date="2025-08" db="UniProtKB">
        <authorList>
            <consortium name="Ensembl"/>
        </authorList>
    </citation>
    <scope>IDENTIFICATION</scope>
</reference>
<feature type="domain" description="C2H2-type" evidence="11">
    <location>
        <begin position="236"/>
        <end position="262"/>
    </location>
</feature>
<comment type="similarity">
    <text evidence="2">Belongs to the krueppel C2H2-type zinc-finger protein family.</text>
</comment>
<feature type="domain" description="C2H2-type" evidence="11">
    <location>
        <begin position="263"/>
        <end position="290"/>
    </location>
</feature>
<dbReference type="OMA" id="HIMMSSK"/>
<keyword evidence="4" id="KW-0677">Repeat</keyword>
<keyword evidence="3" id="KW-0479">Metal-binding</keyword>
<dbReference type="CDD" id="cd07765">
    <property type="entry name" value="KRAB_A-box"/>
    <property type="match status" value="1"/>
</dbReference>
<feature type="domain" description="C2H2-type" evidence="11">
    <location>
        <begin position="352"/>
        <end position="379"/>
    </location>
</feature>
<organism evidence="13 14">
    <name type="scientific">Phasianus colchicus</name>
    <name type="common">Common pheasant</name>
    <dbReference type="NCBI Taxonomy" id="9054"/>
    <lineage>
        <taxon>Eukaryota</taxon>
        <taxon>Metazoa</taxon>
        <taxon>Chordata</taxon>
        <taxon>Craniata</taxon>
        <taxon>Vertebrata</taxon>
        <taxon>Euteleostomi</taxon>
        <taxon>Archelosauria</taxon>
        <taxon>Archosauria</taxon>
        <taxon>Dinosauria</taxon>
        <taxon>Saurischia</taxon>
        <taxon>Theropoda</taxon>
        <taxon>Coelurosauria</taxon>
        <taxon>Aves</taxon>
        <taxon>Neognathae</taxon>
        <taxon>Galloanserae</taxon>
        <taxon>Galliformes</taxon>
        <taxon>Phasianidae</taxon>
        <taxon>Phasianinae</taxon>
        <taxon>Phasianus</taxon>
    </lineage>
</organism>
<evidence type="ECO:0000256" key="10">
    <source>
        <dbReference type="PROSITE-ProRule" id="PRU00042"/>
    </source>
</evidence>
<name>A0A669R0U2_PHACC</name>
<dbReference type="FunFam" id="3.30.160.60:FF:000295">
    <property type="entry name" value="zinc finger protein 19"/>
    <property type="match status" value="1"/>
</dbReference>
<proteinExistence type="inferred from homology"/>
<evidence type="ECO:0000259" key="11">
    <source>
        <dbReference type="PROSITE" id="PS50157"/>
    </source>
</evidence>
<evidence type="ECO:0000256" key="9">
    <source>
        <dbReference type="ARBA" id="ARBA00023242"/>
    </source>
</evidence>
<dbReference type="InterPro" id="IPR036051">
    <property type="entry name" value="KRAB_dom_sf"/>
</dbReference>
<keyword evidence="8" id="KW-0804">Transcription</keyword>
<evidence type="ECO:0000313" key="14">
    <source>
        <dbReference type="Proteomes" id="UP000472261"/>
    </source>
</evidence>
<dbReference type="Pfam" id="PF01352">
    <property type="entry name" value="KRAB"/>
    <property type="match status" value="1"/>
</dbReference>
<comment type="subcellular location">
    <subcellularLocation>
        <location evidence="1">Nucleus</location>
    </subcellularLocation>
</comment>
<evidence type="ECO:0000256" key="7">
    <source>
        <dbReference type="ARBA" id="ARBA00023015"/>
    </source>
</evidence>
<keyword evidence="6" id="KW-0862">Zinc</keyword>
<feature type="domain" description="C2H2-type" evidence="11">
    <location>
        <begin position="408"/>
        <end position="438"/>
    </location>
</feature>
<dbReference type="AlphaFoldDB" id="A0A669R0U2"/>
<dbReference type="Gene3D" id="6.10.140.140">
    <property type="match status" value="1"/>
</dbReference>
<dbReference type="FunFam" id="3.30.160.60:FF:002343">
    <property type="entry name" value="Zinc finger protein 33A"/>
    <property type="match status" value="1"/>
</dbReference>
<dbReference type="Pfam" id="PF00096">
    <property type="entry name" value="zf-C2H2"/>
    <property type="match status" value="5"/>
</dbReference>
<dbReference type="PROSITE" id="PS00028">
    <property type="entry name" value="ZINC_FINGER_C2H2_1"/>
    <property type="match status" value="3"/>
</dbReference>
<dbReference type="InterPro" id="IPR050752">
    <property type="entry name" value="C2H2-ZF_domain"/>
</dbReference>
<dbReference type="Proteomes" id="UP000472261">
    <property type="component" value="Unplaced"/>
</dbReference>
<dbReference type="InterPro" id="IPR001909">
    <property type="entry name" value="KRAB"/>
</dbReference>
<keyword evidence="14" id="KW-1185">Reference proteome</keyword>
<dbReference type="FunFam" id="3.30.160.60:FF:002090">
    <property type="entry name" value="Zinc finger protein 473"/>
    <property type="match status" value="1"/>
</dbReference>
<dbReference type="PANTHER" id="PTHR24384">
    <property type="entry name" value="FINGER PUTATIVE TRANSCRIPTION FACTOR FAMILY-RELATED"/>
    <property type="match status" value="1"/>
</dbReference>
<dbReference type="SMART" id="SM00355">
    <property type="entry name" value="ZnF_C2H2"/>
    <property type="match status" value="7"/>
</dbReference>
<dbReference type="InterPro" id="IPR013087">
    <property type="entry name" value="Znf_C2H2_type"/>
</dbReference>
<evidence type="ECO:0000256" key="8">
    <source>
        <dbReference type="ARBA" id="ARBA00023163"/>
    </source>
</evidence>
<dbReference type="Ensembl" id="ENSPCLT00000028519.1">
    <property type="protein sequence ID" value="ENSPCLP00000020601.1"/>
    <property type="gene ID" value="ENSPCLG00000018037.1"/>
</dbReference>
<dbReference type="InterPro" id="IPR036236">
    <property type="entry name" value="Znf_C2H2_sf"/>
</dbReference>
<evidence type="ECO:0000256" key="3">
    <source>
        <dbReference type="ARBA" id="ARBA00022723"/>
    </source>
</evidence>
<accession>A0A669R0U2</accession>
<dbReference type="GO" id="GO:0045893">
    <property type="term" value="P:positive regulation of DNA-templated transcription"/>
    <property type="evidence" value="ECO:0007669"/>
    <property type="project" value="UniProtKB-ARBA"/>
</dbReference>
<sequence>MSGRGWGFAQVAVYFSREEWALLDPAQRALYRDVMLETYQFLISPVSLIEAPLPAPKPMVISLLEGGEDPWIPDARSSGALLGDLSPGEVVEGRKRLGLEEPSLSWFYFGHCVLFLDFLFHPAGTGITDILEDLHKSGEAERQWGSVCAKEIRRDVQGGLEQGQGEHIMKPLGKCLRKTSRSPLDFNIGRKEPEEPRSKELCQKKKQNPCTECGNCFKIHSSVVKHQGIRSAMSPYKCSDCGKNFKRRSQLTSQRIHTGEKPYKSSECGKSFKSSSELKYHECFHTGERPYKCSECGKSFRSSSHLIYHQYFHTGEKPFHCPECGKSFRSSFELNRSELIYHQRIHTGEKPFRCLECGKSFRSSSELKQHQRIHTGERPYKCSECGKSFRSSSELKQHQHIHTGERPYKCSECEKSFKHRTSLKPQAHPQRTQALDAPQDAGKLHKRLQSCYLPAQPHKIQCLQSPEQGQSFSRSPSLVTNYGFVW</sequence>
<dbReference type="PROSITE" id="PS50157">
    <property type="entry name" value="ZINC_FINGER_C2H2_2"/>
    <property type="match status" value="8"/>
</dbReference>
<dbReference type="GO" id="GO:0000981">
    <property type="term" value="F:DNA-binding transcription factor activity, RNA polymerase II-specific"/>
    <property type="evidence" value="ECO:0007669"/>
    <property type="project" value="TreeGrafter"/>
</dbReference>
<dbReference type="FunFam" id="3.30.160.60:FF:000478">
    <property type="entry name" value="Zinc finger protein 133"/>
    <property type="match status" value="1"/>
</dbReference>
<evidence type="ECO:0000256" key="2">
    <source>
        <dbReference type="ARBA" id="ARBA00006991"/>
    </source>
</evidence>
<feature type="domain" description="C2H2-type" evidence="11">
    <location>
        <begin position="319"/>
        <end position="351"/>
    </location>
</feature>
<evidence type="ECO:0000256" key="4">
    <source>
        <dbReference type="ARBA" id="ARBA00022737"/>
    </source>
</evidence>
<evidence type="ECO:0000256" key="5">
    <source>
        <dbReference type="ARBA" id="ARBA00022771"/>
    </source>
</evidence>
<protein>
    <submittedName>
        <fullName evidence="13">Uncharacterized protein</fullName>
    </submittedName>
</protein>
<dbReference type="SMART" id="SM00349">
    <property type="entry name" value="KRAB"/>
    <property type="match status" value="1"/>
</dbReference>
<dbReference type="GO" id="GO:0000978">
    <property type="term" value="F:RNA polymerase II cis-regulatory region sequence-specific DNA binding"/>
    <property type="evidence" value="ECO:0007669"/>
    <property type="project" value="TreeGrafter"/>
</dbReference>
<dbReference type="FunFam" id="3.30.160.60:FF:001732">
    <property type="entry name" value="Zgc:162936"/>
    <property type="match status" value="1"/>
</dbReference>
<dbReference type="SUPFAM" id="SSF109640">
    <property type="entry name" value="KRAB domain (Kruppel-associated box)"/>
    <property type="match status" value="1"/>
</dbReference>
<feature type="domain" description="C2H2-type" evidence="11">
    <location>
        <begin position="208"/>
        <end position="235"/>
    </location>
</feature>
<keyword evidence="5 10" id="KW-0863">Zinc-finger</keyword>
<dbReference type="SUPFAM" id="SSF57667">
    <property type="entry name" value="beta-beta-alpha zinc fingers"/>
    <property type="match status" value="5"/>
</dbReference>
<keyword evidence="7" id="KW-0805">Transcription regulation</keyword>
<feature type="domain" description="C2H2-type" evidence="11">
    <location>
        <begin position="380"/>
        <end position="407"/>
    </location>
</feature>
<feature type="domain" description="KRAB" evidence="12">
    <location>
        <begin position="6"/>
        <end position="83"/>
    </location>
</feature>
<keyword evidence="9" id="KW-0539">Nucleus</keyword>
<dbReference type="FunFam" id="3.30.160.60:FF:001270">
    <property type="entry name" value="zinc finger protein 583 isoform X1"/>
    <property type="match status" value="1"/>
</dbReference>
<reference evidence="13" key="2">
    <citation type="submission" date="2025-09" db="UniProtKB">
        <authorList>
            <consortium name="Ensembl"/>
        </authorList>
    </citation>
    <scope>IDENTIFICATION</scope>
</reference>
<dbReference type="FunFam" id="3.30.160.60:FF:000464">
    <property type="entry name" value="Zinc finger and SCAN domain containing 25"/>
    <property type="match status" value="1"/>
</dbReference>
<evidence type="ECO:0000256" key="6">
    <source>
        <dbReference type="ARBA" id="ARBA00022833"/>
    </source>
</evidence>
<evidence type="ECO:0000259" key="12">
    <source>
        <dbReference type="PROSITE" id="PS50805"/>
    </source>
</evidence>
<dbReference type="Gene3D" id="3.30.160.60">
    <property type="entry name" value="Classic Zinc Finger"/>
    <property type="match status" value="7"/>
</dbReference>
<dbReference type="PANTHER" id="PTHR24384:SF218">
    <property type="entry name" value="ZINC FINGER PROTEIN 502"/>
    <property type="match status" value="1"/>
</dbReference>
<feature type="domain" description="C2H2-type" evidence="11">
    <location>
        <begin position="291"/>
        <end position="318"/>
    </location>
</feature>
<dbReference type="GO" id="GO:0008270">
    <property type="term" value="F:zinc ion binding"/>
    <property type="evidence" value="ECO:0007669"/>
    <property type="project" value="UniProtKB-KW"/>
</dbReference>
<evidence type="ECO:0000313" key="13">
    <source>
        <dbReference type="Ensembl" id="ENSPCLP00000020601.1"/>
    </source>
</evidence>
<dbReference type="GO" id="GO:0005634">
    <property type="term" value="C:nucleus"/>
    <property type="evidence" value="ECO:0007669"/>
    <property type="project" value="UniProtKB-SubCell"/>
</dbReference>
<evidence type="ECO:0000256" key="1">
    <source>
        <dbReference type="ARBA" id="ARBA00004123"/>
    </source>
</evidence>
<dbReference type="PROSITE" id="PS50805">
    <property type="entry name" value="KRAB"/>
    <property type="match status" value="1"/>
</dbReference>
<dbReference type="GO" id="GO:0005694">
    <property type="term" value="C:chromosome"/>
    <property type="evidence" value="ECO:0007669"/>
    <property type="project" value="UniProtKB-ARBA"/>
</dbReference>